<dbReference type="OrthoDB" id="2418541at2"/>
<evidence type="ECO:0000313" key="3">
    <source>
        <dbReference type="Proteomes" id="UP000315103"/>
    </source>
</evidence>
<accession>A0A558ARZ8</accession>
<proteinExistence type="predicted"/>
<evidence type="ECO:0000256" key="1">
    <source>
        <dbReference type="SAM" id="MobiDB-lite"/>
    </source>
</evidence>
<evidence type="ECO:0000313" key="2">
    <source>
        <dbReference type="EMBL" id="TVT27029.1"/>
    </source>
</evidence>
<dbReference type="RefSeq" id="WP_145290037.1">
    <property type="nucleotide sequence ID" value="NZ_VMSJ01000005.1"/>
</dbReference>
<reference evidence="2 3" key="1">
    <citation type="submission" date="2019-07" db="EMBL/GenBank/DDBJ databases">
        <title>Salinicoccus cyprini sp. nov., isolated from gastro-intestinal tract of mirror carp, Cyprinus carpio var. specularis, collected from Gobind Sagar Reservoir, Himachal Pradesh, India.</title>
        <authorList>
            <person name="Talwar C."/>
            <person name="Singh A.K."/>
            <person name="Lal R."/>
            <person name="Negi R.K."/>
        </authorList>
    </citation>
    <scope>NUCLEOTIDE SEQUENCE [LARGE SCALE GENOMIC DNA]</scope>
    <source>
        <strain evidence="2 3">CT19</strain>
    </source>
</reference>
<protein>
    <recommendedName>
        <fullName evidence="4">YwdI family protein</fullName>
    </recommendedName>
</protein>
<dbReference type="Pfam" id="PF17261">
    <property type="entry name" value="DUF5327"/>
    <property type="match status" value="1"/>
</dbReference>
<feature type="compositionally biased region" description="Basic and acidic residues" evidence="1">
    <location>
        <begin position="87"/>
        <end position="96"/>
    </location>
</feature>
<evidence type="ECO:0008006" key="4">
    <source>
        <dbReference type="Google" id="ProtNLM"/>
    </source>
</evidence>
<organism evidence="2 3">
    <name type="scientific">Salinicoccus cyprini</name>
    <dbReference type="NCBI Taxonomy" id="2493691"/>
    <lineage>
        <taxon>Bacteria</taxon>
        <taxon>Bacillati</taxon>
        <taxon>Bacillota</taxon>
        <taxon>Bacilli</taxon>
        <taxon>Bacillales</taxon>
        <taxon>Staphylococcaceae</taxon>
        <taxon>Salinicoccus</taxon>
    </lineage>
</organism>
<dbReference type="Proteomes" id="UP000315103">
    <property type="component" value="Unassembled WGS sequence"/>
</dbReference>
<keyword evidence="3" id="KW-1185">Reference proteome</keyword>
<dbReference type="AlphaFoldDB" id="A0A558ARZ8"/>
<feature type="region of interest" description="Disordered" evidence="1">
    <location>
        <begin position="46"/>
        <end position="107"/>
    </location>
</feature>
<gene>
    <name evidence="2" type="ORF">FO441_11055</name>
</gene>
<dbReference type="InterPro" id="IPR035218">
    <property type="entry name" value="DUF5327"/>
</dbReference>
<feature type="compositionally biased region" description="Low complexity" evidence="1">
    <location>
        <begin position="46"/>
        <end position="61"/>
    </location>
</feature>
<comment type="caution">
    <text evidence="2">The sequence shown here is derived from an EMBL/GenBank/DDBJ whole genome shotgun (WGS) entry which is preliminary data.</text>
</comment>
<sequence>MKREIIAELKQELHRMEVASQPHEFEKHLYAMERLLGLLKSSAGDIPAASAPAAGTSAGQSLSEQDRMMLEQMGGRPVQNRGAQEPLTKETLRTDDGFGNGESLFDF</sequence>
<dbReference type="EMBL" id="VMSJ01000005">
    <property type="protein sequence ID" value="TVT27029.1"/>
    <property type="molecule type" value="Genomic_DNA"/>
</dbReference>
<name>A0A558ARZ8_9STAP</name>